<dbReference type="InterPro" id="IPR000631">
    <property type="entry name" value="CARKD"/>
</dbReference>
<dbReference type="AlphaFoldDB" id="A0A6J4TK41"/>
<protein>
    <submittedName>
        <fullName evidence="7">NAD(P)H-hydrate epimerase / ADP-dependent (S)-NAD(P)H-hydrate dehydratase</fullName>
        <ecNumber evidence="7">4.2.1.136</ecNumber>
        <ecNumber evidence="7">5.1.99.6</ecNumber>
    </submittedName>
</protein>
<name>A0A6J4TK41_9ACTN</name>
<dbReference type="Pfam" id="PF01256">
    <property type="entry name" value="Carb_kinase"/>
    <property type="match status" value="1"/>
</dbReference>
<dbReference type="EMBL" id="CADCVO010000565">
    <property type="protein sequence ID" value="CAA9524616.1"/>
    <property type="molecule type" value="Genomic_DNA"/>
</dbReference>
<evidence type="ECO:0000256" key="4">
    <source>
        <dbReference type="ARBA" id="ARBA00023027"/>
    </source>
</evidence>
<keyword evidence="5 7" id="KW-0456">Lyase</keyword>
<reference evidence="7" key="1">
    <citation type="submission" date="2020-02" db="EMBL/GenBank/DDBJ databases">
        <authorList>
            <person name="Meier V. D."/>
        </authorList>
    </citation>
    <scope>NUCLEOTIDE SEQUENCE</scope>
    <source>
        <strain evidence="7">AVDCRST_MAG13</strain>
    </source>
</reference>
<evidence type="ECO:0000256" key="3">
    <source>
        <dbReference type="ARBA" id="ARBA00022857"/>
    </source>
</evidence>
<keyword evidence="7" id="KW-0413">Isomerase</keyword>
<evidence type="ECO:0000256" key="5">
    <source>
        <dbReference type="ARBA" id="ARBA00023239"/>
    </source>
</evidence>
<dbReference type="PANTHER" id="PTHR12592:SF0">
    <property type="entry name" value="ATP-DEPENDENT (S)-NAD(P)H-HYDRATE DEHYDRATASE"/>
    <property type="match status" value="1"/>
</dbReference>
<dbReference type="EC" id="4.2.1.136" evidence="7"/>
<proteinExistence type="predicted"/>
<dbReference type="Gene3D" id="3.40.1190.20">
    <property type="match status" value="1"/>
</dbReference>
<dbReference type="EC" id="5.1.99.6" evidence="7"/>
<dbReference type="GO" id="GO:0005524">
    <property type="term" value="F:ATP binding"/>
    <property type="evidence" value="ECO:0007669"/>
    <property type="project" value="UniProtKB-KW"/>
</dbReference>
<dbReference type="GO" id="GO:0052856">
    <property type="term" value="F:NAD(P)HX epimerase activity"/>
    <property type="evidence" value="ECO:0007669"/>
    <property type="project" value="UniProtKB-EC"/>
</dbReference>
<accession>A0A6J4TK41</accession>
<sequence length="195" mass="18579">AGAALEATRGQGALVLGPGLGRTPEALAFAREVARGAGVGVVLDADGLNAHAGAPEALAARTAPTVLTPHAGELGRLLGIDSAQVGSRRLHHARDAARRTGAVVVLKGDDTLVAAPDGRVAVSPGGAPGLATAGTGDVLSGICGALLAAGLEPLAAASAAVWIHLRAGQLAASPHGPGGVIASDVLAAVPAASAG</sequence>
<dbReference type="SUPFAM" id="SSF53613">
    <property type="entry name" value="Ribokinase-like"/>
    <property type="match status" value="1"/>
</dbReference>
<evidence type="ECO:0000256" key="1">
    <source>
        <dbReference type="ARBA" id="ARBA00022741"/>
    </source>
</evidence>
<evidence type="ECO:0000313" key="7">
    <source>
        <dbReference type="EMBL" id="CAA9524616.1"/>
    </source>
</evidence>
<dbReference type="PROSITE" id="PS51383">
    <property type="entry name" value="YJEF_C_3"/>
    <property type="match status" value="1"/>
</dbReference>
<keyword evidence="1" id="KW-0547">Nucleotide-binding</keyword>
<dbReference type="PANTHER" id="PTHR12592">
    <property type="entry name" value="ATP-DEPENDENT (S)-NAD(P)H-HYDRATE DEHYDRATASE FAMILY MEMBER"/>
    <property type="match status" value="1"/>
</dbReference>
<dbReference type="CDD" id="cd01171">
    <property type="entry name" value="YXKO-related"/>
    <property type="match status" value="1"/>
</dbReference>
<organism evidence="7">
    <name type="scientific">uncultured Solirubrobacteraceae bacterium</name>
    <dbReference type="NCBI Taxonomy" id="1162706"/>
    <lineage>
        <taxon>Bacteria</taxon>
        <taxon>Bacillati</taxon>
        <taxon>Actinomycetota</taxon>
        <taxon>Thermoleophilia</taxon>
        <taxon>Solirubrobacterales</taxon>
        <taxon>Solirubrobacteraceae</taxon>
        <taxon>environmental samples</taxon>
    </lineage>
</organism>
<evidence type="ECO:0000256" key="2">
    <source>
        <dbReference type="ARBA" id="ARBA00022840"/>
    </source>
</evidence>
<keyword evidence="3" id="KW-0521">NADP</keyword>
<keyword evidence="4" id="KW-0520">NAD</keyword>
<feature type="domain" description="YjeF C-terminal" evidence="6">
    <location>
        <begin position="1"/>
        <end position="195"/>
    </location>
</feature>
<dbReference type="InterPro" id="IPR029056">
    <property type="entry name" value="Ribokinase-like"/>
</dbReference>
<dbReference type="GO" id="GO:0110051">
    <property type="term" value="P:metabolite repair"/>
    <property type="evidence" value="ECO:0007669"/>
    <property type="project" value="TreeGrafter"/>
</dbReference>
<dbReference type="GO" id="GO:0052855">
    <property type="term" value="F:ADP-dependent NAD(P)H-hydrate dehydratase activity"/>
    <property type="evidence" value="ECO:0007669"/>
    <property type="project" value="UniProtKB-EC"/>
</dbReference>
<gene>
    <name evidence="7" type="ORF">AVDCRST_MAG13-3626</name>
</gene>
<keyword evidence="2" id="KW-0067">ATP-binding</keyword>
<dbReference type="NCBIfam" id="TIGR00196">
    <property type="entry name" value="yjeF_cterm"/>
    <property type="match status" value="1"/>
</dbReference>
<evidence type="ECO:0000259" key="6">
    <source>
        <dbReference type="PROSITE" id="PS51383"/>
    </source>
</evidence>
<feature type="non-terminal residue" evidence="7">
    <location>
        <position position="1"/>
    </location>
</feature>